<dbReference type="EMBL" id="NGJN01000005">
    <property type="protein sequence ID" value="OZV68070.1"/>
    <property type="molecule type" value="Genomic_DNA"/>
</dbReference>
<dbReference type="Proteomes" id="UP000216840">
    <property type="component" value="Unassembled WGS sequence"/>
</dbReference>
<evidence type="ECO:0000259" key="2">
    <source>
        <dbReference type="Pfam" id="PF07786"/>
    </source>
</evidence>
<dbReference type="OrthoDB" id="508112at2"/>
<proteinExistence type="predicted"/>
<organism evidence="3 4">
    <name type="scientific">Winogradskyella aurantia</name>
    <dbReference type="NCBI Taxonomy" id="1915063"/>
    <lineage>
        <taxon>Bacteria</taxon>
        <taxon>Pseudomonadati</taxon>
        <taxon>Bacteroidota</taxon>
        <taxon>Flavobacteriia</taxon>
        <taxon>Flavobacteriales</taxon>
        <taxon>Flavobacteriaceae</taxon>
        <taxon>Winogradskyella</taxon>
    </lineage>
</organism>
<dbReference type="RefSeq" id="WP_094968656.1">
    <property type="nucleotide sequence ID" value="NZ_NGJN01000005.1"/>
</dbReference>
<dbReference type="PANTHER" id="PTHR40407:SF1">
    <property type="entry name" value="HEPARAN-ALPHA-GLUCOSAMINIDE N-ACETYLTRANSFERASE CATALYTIC DOMAIN-CONTAINING PROTEIN"/>
    <property type="match status" value="1"/>
</dbReference>
<dbReference type="Pfam" id="PF07786">
    <property type="entry name" value="HGSNAT_cat"/>
    <property type="match status" value="1"/>
</dbReference>
<keyword evidence="1" id="KW-1133">Transmembrane helix</keyword>
<dbReference type="PANTHER" id="PTHR40407">
    <property type="entry name" value="MEMBRANE PROTEIN-LIKE PROTEIN"/>
    <property type="match status" value="1"/>
</dbReference>
<feature type="transmembrane region" description="Helical" evidence="1">
    <location>
        <begin position="307"/>
        <end position="329"/>
    </location>
</feature>
<dbReference type="InterPro" id="IPR012429">
    <property type="entry name" value="HGSNAT_cat"/>
</dbReference>
<protein>
    <recommendedName>
        <fullName evidence="2">Heparan-alpha-glucosaminide N-acetyltransferase catalytic domain-containing protein</fullName>
    </recommendedName>
</protein>
<keyword evidence="1" id="KW-0472">Membrane</keyword>
<name>A0A265US01_9FLAO</name>
<feature type="transmembrane region" description="Helical" evidence="1">
    <location>
        <begin position="116"/>
        <end position="134"/>
    </location>
</feature>
<accession>A0A265US01</accession>
<feature type="transmembrane region" description="Helical" evidence="1">
    <location>
        <begin position="269"/>
        <end position="287"/>
    </location>
</feature>
<evidence type="ECO:0000313" key="4">
    <source>
        <dbReference type="Proteomes" id="UP000216840"/>
    </source>
</evidence>
<feature type="domain" description="Heparan-alpha-glucosaminide N-acetyltransferase catalytic" evidence="2">
    <location>
        <begin position="7"/>
        <end position="211"/>
    </location>
</feature>
<keyword evidence="1" id="KW-0812">Transmembrane</keyword>
<evidence type="ECO:0000256" key="1">
    <source>
        <dbReference type="SAM" id="Phobius"/>
    </source>
</evidence>
<keyword evidence="4" id="KW-1185">Reference proteome</keyword>
<feature type="transmembrane region" description="Helical" evidence="1">
    <location>
        <begin position="220"/>
        <end position="238"/>
    </location>
</feature>
<dbReference type="AlphaFoldDB" id="A0A265US01"/>
<feature type="transmembrane region" description="Helical" evidence="1">
    <location>
        <begin position="51"/>
        <end position="75"/>
    </location>
</feature>
<gene>
    <name evidence="3" type="ORF">CA834_10510</name>
</gene>
<feature type="transmembrane region" description="Helical" evidence="1">
    <location>
        <begin position="87"/>
        <end position="110"/>
    </location>
</feature>
<feature type="transmembrane region" description="Helical" evidence="1">
    <location>
        <begin position="185"/>
        <end position="208"/>
    </location>
</feature>
<sequence>MAQDKSRVQSLDFLKGLVIVIMALDHVRDYFHRDIFYFSPTDIDQTNGWLFFTRFITHFCAPVFVLLAGTSAFFVHQRIGNSELSKWLIKRGLWLVFAEIVIIAFGWRFLFNFNSIIFQVIWLLGISMIFLAVFAHIPKKIMIPVCLIVIFGHNSLDGFTGGQFSDLWTLLHVRGPIKLTENVRIISAYPLIPWIFVMPLGYHLGSLYNSSYDPSARRRLLIKLGLSAVVLFFVIRIFNVYGNMTPWLHYDEFTKTVISFFNITKYPPSLLYLLITLGPSLIVLAWAEHFKGTVYNMMVLFGKVPMFFYIIHIYYIHLLALFAVYLTGYDPNLMFVEIFITFETRLQGYGFSLGVVYLVWLFVVLTLYPVCVWFWNYKKTHRHYWWLSYL</sequence>
<reference evidence="3 4" key="1">
    <citation type="submission" date="2017-05" db="EMBL/GenBank/DDBJ databases">
        <title>The draft genome sequence of Idiomarina salinarum WNB302.</title>
        <authorList>
            <person name="Sun Y."/>
            <person name="Chen B."/>
            <person name="Du Z."/>
        </authorList>
    </citation>
    <scope>NUCLEOTIDE SEQUENCE [LARGE SCALE GENOMIC DNA]</scope>
    <source>
        <strain evidence="3 4">WNB302</strain>
    </source>
</reference>
<feature type="transmembrane region" description="Helical" evidence="1">
    <location>
        <begin position="349"/>
        <end position="375"/>
    </location>
</feature>
<comment type="caution">
    <text evidence="3">The sequence shown here is derived from an EMBL/GenBank/DDBJ whole genome shotgun (WGS) entry which is preliminary data.</text>
</comment>
<evidence type="ECO:0000313" key="3">
    <source>
        <dbReference type="EMBL" id="OZV68070.1"/>
    </source>
</evidence>